<evidence type="ECO:0000313" key="1">
    <source>
        <dbReference type="EMBL" id="QDT64041.1"/>
    </source>
</evidence>
<organism evidence="1 2">
    <name type="scientific">Calycomorphotria hydatis</name>
    <dbReference type="NCBI Taxonomy" id="2528027"/>
    <lineage>
        <taxon>Bacteria</taxon>
        <taxon>Pseudomonadati</taxon>
        <taxon>Planctomycetota</taxon>
        <taxon>Planctomycetia</taxon>
        <taxon>Planctomycetales</taxon>
        <taxon>Planctomycetaceae</taxon>
        <taxon>Calycomorphotria</taxon>
    </lineage>
</organism>
<keyword evidence="2" id="KW-1185">Reference proteome</keyword>
<dbReference type="OrthoDB" id="289760at2"/>
<proteinExistence type="predicted"/>
<dbReference type="RefSeq" id="WP_145260875.1">
    <property type="nucleotide sequence ID" value="NZ_CP036316.1"/>
</dbReference>
<reference evidence="1 2" key="1">
    <citation type="submission" date="2019-02" db="EMBL/GenBank/DDBJ databases">
        <title>Deep-cultivation of Planctomycetes and their phenomic and genomic characterization uncovers novel biology.</title>
        <authorList>
            <person name="Wiegand S."/>
            <person name="Jogler M."/>
            <person name="Boedeker C."/>
            <person name="Pinto D."/>
            <person name="Vollmers J."/>
            <person name="Rivas-Marin E."/>
            <person name="Kohn T."/>
            <person name="Peeters S.H."/>
            <person name="Heuer A."/>
            <person name="Rast P."/>
            <person name="Oberbeckmann S."/>
            <person name="Bunk B."/>
            <person name="Jeske O."/>
            <person name="Meyerdierks A."/>
            <person name="Storesund J.E."/>
            <person name="Kallscheuer N."/>
            <person name="Luecker S."/>
            <person name="Lage O.M."/>
            <person name="Pohl T."/>
            <person name="Merkel B.J."/>
            <person name="Hornburger P."/>
            <person name="Mueller R.-W."/>
            <person name="Bruemmer F."/>
            <person name="Labrenz M."/>
            <person name="Spormann A.M."/>
            <person name="Op den Camp H."/>
            <person name="Overmann J."/>
            <person name="Amann R."/>
            <person name="Jetten M.S.M."/>
            <person name="Mascher T."/>
            <person name="Medema M.H."/>
            <person name="Devos D.P."/>
            <person name="Kaster A.-K."/>
            <person name="Ovreas L."/>
            <person name="Rohde M."/>
            <person name="Galperin M.Y."/>
            <person name="Jogler C."/>
        </authorList>
    </citation>
    <scope>NUCLEOTIDE SEQUENCE [LARGE SCALE GENOMIC DNA]</scope>
    <source>
        <strain evidence="1 2">V22</strain>
    </source>
</reference>
<dbReference type="AlphaFoldDB" id="A0A517T6P3"/>
<dbReference type="Proteomes" id="UP000319976">
    <property type="component" value="Chromosome"/>
</dbReference>
<gene>
    <name evidence="1" type="ORF">V22_12710</name>
</gene>
<evidence type="ECO:0000313" key="2">
    <source>
        <dbReference type="Proteomes" id="UP000319976"/>
    </source>
</evidence>
<dbReference type="EMBL" id="CP036316">
    <property type="protein sequence ID" value="QDT64041.1"/>
    <property type="molecule type" value="Genomic_DNA"/>
</dbReference>
<sequence length="123" mass="13531">MTLLGHKLLSGLKHAFAVEDSSTLEPTPRQKEIIESVCREITARGMTTPAIVSLESARPLNFVGAQAMHFFSPVVSALFDGDAHKELAKFLEHRGSVEYIIRQLEEMAANHPDETPKDSTTDA</sequence>
<protein>
    <submittedName>
        <fullName evidence="1">Uncharacterized protein</fullName>
    </submittedName>
</protein>
<name>A0A517T6P3_9PLAN</name>
<dbReference type="KEGG" id="chya:V22_12710"/>
<accession>A0A517T6P3</accession>